<gene>
    <name evidence="1" type="ORF">S06H3_34411</name>
</gene>
<comment type="caution">
    <text evidence="1">The sequence shown here is derived from an EMBL/GenBank/DDBJ whole genome shotgun (WGS) entry which is preliminary data.</text>
</comment>
<protein>
    <submittedName>
        <fullName evidence="1">Uncharacterized protein</fullName>
    </submittedName>
</protein>
<evidence type="ECO:0000313" key="1">
    <source>
        <dbReference type="EMBL" id="GAI29748.1"/>
    </source>
</evidence>
<feature type="non-terminal residue" evidence="1">
    <location>
        <position position="1"/>
    </location>
</feature>
<dbReference type="EMBL" id="BARV01020654">
    <property type="protein sequence ID" value="GAI29748.1"/>
    <property type="molecule type" value="Genomic_DNA"/>
</dbReference>
<dbReference type="AlphaFoldDB" id="X1MEP9"/>
<sequence>IGRYRGEEPRVNHTITVTKINIPGKKNNVGASSDMCF</sequence>
<organism evidence="1">
    <name type="scientific">marine sediment metagenome</name>
    <dbReference type="NCBI Taxonomy" id="412755"/>
    <lineage>
        <taxon>unclassified sequences</taxon>
        <taxon>metagenomes</taxon>
        <taxon>ecological metagenomes</taxon>
    </lineage>
</organism>
<reference evidence="1" key="1">
    <citation type="journal article" date="2014" name="Front. Microbiol.">
        <title>High frequency of phylogenetically diverse reductive dehalogenase-homologous genes in deep subseafloor sedimentary metagenomes.</title>
        <authorList>
            <person name="Kawai M."/>
            <person name="Futagami T."/>
            <person name="Toyoda A."/>
            <person name="Takaki Y."/>
            <person name="Nishi S."/>
            <person name="Hori S."/>
            <person name="Arai W."/>
            <person name="Tsubouchi T."/>
            <person name="Morono Y."/>
            <person name="Uchiyama I."/>
            <person name="Ito T."/>
            <person name="Fujiyama A."/>
            <person name="Inagaki F."/>
            <person name="Takami H."/>
        </authorList>
    </citation>
    <scope>NUCLEOTIDE SEQUENCE</scope>
    <source>
        <strain evidence="1">Expedition CK06-06</strain>
    </source>
</reference>
<accession>X1MEP9</accession>
<proteinExistence type="predicted"/>
<name>X1MEP9_9ZZZZ</name>